<reference evidence="2" key="1">
    <citation type="submission" date="2014-09" db="EMBL/GenBank/DDBJ databases">
        <authorList>
            <person name="Magalhaes I.L.F."/>
            <person name="Oliveira U."/>
            <person name="Santos F.R."/>
            <person name="Vidigal T.H.D.A."/>
            <person name="Brescovit A.D."/>
            <person name="Santos A.J."/>
        </authorList>
    </citation>
    <scope>NUCLEOTIDE SEQUENCE</scope>
    <source>
        <tissue evidence="2">Shoot tissue taken approximately 20 cm above the soil surface</tissue>
    </source>
</reference>
<feature type="region of interest" description="Disordered" evidence="1">
    <location>
        <begin position="23"/>
        <end position="46"/>
    </location>
</feature>
<dbReference type="AlphaFoldDB" id="A0A0A9AL28"/>
<organism evidence="2">
    <name type="scientific">Arundo donax</name>
    <name type="common">Giant reed</name>
    <name type="synonym">Donax arundinaceus</name>
    <dbReference type="NCBI Taxonomy" id="35708"/>
    <lineage>
        <taxon>Eukaryota</taxon>
        <taxon>Viridiplantae</taxon>
        <taxon>Streptophyta</taxon>
        <taxon>Embryophyta</taxon>
        <taxon>Tracheophyta</taxon>
        <taxon>Spermatophyta</taxon>
        <taxon>Magnoliopsida</taxon>
        <taxon>Liliopsida</taxon>
        <taxon>Poales</taxon>
        <taxon>Poaceae</taxon>
        <taxon>PACMAD clade</taxon>
        <taxon>Arundinoideae</taxon>
        <taxon>Arundineae</taxon>
        <taxon>Arundo</taxon>
    </lineage>
</organism>
<evidence type="ECO:0000313" key="2">
    <source>
        <dbReference type="EMBL" id="JAD47802.1"/>
    </source>
</evidence>
<accession>A0A0A9AL28</accession>
<name>A0A0A9AL28_ARUDO</name>
<feature type="compositionally biased region" description="Basic and acidic residues" evidence="1">
    <location>
        <begin position="33"/>
        <end position="46"/>
    </location>
</feature>
<protein>
    <submittedName>
        <fullName evidence="2">Uncharacterized protein</fullName>
    </submittedName>
</protein>
<proteinExistence type="predicted"/>
<sequence length="46" mass="5566">MHCTLCLRVLHCHLPEMSTKEREQEMLNGSNFKMKDTLFREKSKKR</sequence>
<dbReference type="EMBL" id="GBRH01250093">
    <property type="protein sequence ID" value="JAD47802.1"/>
    <property type="molecule type" value="Transcribed_RNA"/>
</dbReference>
<evidence type="ECO:0000256" key="1">
    <source>
        <dbReference type="SAM" id="MobiDB-lite"/>
    </source>
</evidence>
<reference evidence="2" key="2">
    <citation type="journal article" date="2015" name="Data Brief">
        <title>Shoot transcriptome of the giant reed, Arundo donax.</title>
        <authorList>
            <person name="Barrero R.A."/>
            <person name="Guerrero F.D."/>
            <person name="Moolhuijzen P."/>
            <person name="Goolsby J.A."/>
            <person name="Tidwell J."/>
            <person name="Bellgard S.E."/>
            <person name="Bellgard M.I."/>
        </authorList>
    </citation>
    <scope>NUCLEOTIDE SEQUENCE</scope>
    <source>
        <tissue evidence="2">Shoot tissue taken approximately 20 cm above the soil surface</tissue>
    </source>
</reference>